<dbReference type="Proteomes" id="UP000784294">
    <property type="component" value="Unassembled WGS sequence"/>
</dbReference>
<proteinExistence type="predicted"/>
<evidence type="ECO:0000313" key="1">
    <source>
        <dbReference type="EMBL" id="VEL20337.1"/>
    </source>
</evidence>
<gene>
    <name evidence="1" type="ORF">PXEA_LOCUS13777</name>
</gene>
<comment type="caution">
    <text evidence="1">The sequence shown here is derived from an EMBL/GenBank/DDBJ whole genome shotgun (WGS) entry which is preliminary data.</text>
</comment>
<reference evidence="1" key="1">
    <citation type="submission" date="2018-11" db="EMBL/GenBank/DDBJ databases">
        <authorList>
            <consortium name="Pathogen Informatics"/>
        </authorList>
    </citation>
    <scope>NUCLEOTIDE SEQUENCE</scope>
</reference>
<organism evidence="1 2">
    <name type="scientific">Protopolystoma xenopodis</name>
    <dbReference type="NCBI Taxonomy" id="117903"/>
    <lineage>
        <taxon>Eukaryota</taxon>
        <taxon>Metazoa</taxon>
        <taxon>Spiralia</taxon>
        <taxon>Lophotrochozoa</taxon>
        <taxon>Platyhelminthes</taxon>
        <taxon>Monogenea</taxon>
        <taxon>Polyopisthocotylea</taxon>
        <taxon>Polystomatidea</taxon>
        <taxon>Polystomatidae</taxon>
        <taxon>Protopolystoma</taxon>
    </lineage>
</organism>
<dbReference type="EMBL" id="CAAALY010045986">
    <property type="protein sequence ID" value="VEL20337.1"/>
    <property type="molecule type" value="Genomic_DNA"/>
</dbReference>
<protein>
    <submittedName>
        <fullName evidence="1">Uncharacterized protein</fullName>
    </submittedName>
</protein>
<evidence type="ECO:0000313" key="2">
    <source>
        <dbReference type="Proteomes" id="UP000784294"/>
    </source>
</evidence>
<dbReference type="AlphaFoldDB" id="A0A3S5BVK7"/>
<sequence length="81" mass="9060">MLIRAYRISRHRCHRIRATQGVMFYTAFDSMYTPASLSKPPKSGFLIGIATQTGAADSFIAVLHVHRVNLVVKPLLHGPRL</sequence>
<name>A0A3S5BVK7_9PLAT</name>
<keyword evidence="2" id="KW-1185">Reference proteome</keyword>
<accession>A0A3S5BVK7</accession>